<evidence type="ECO:0000259" key="4">
    <source>
        <dbReference type="PROSITE" id="PS50885"/>
    </source>
</evidence>
<comment type="catalytic activity">
    <reaction evidence="2">
        <text>2 GTP = 3',3'-c-di-GMP + 2 diphosphate</text>
        <dbReference type="Rhea" id="RHEA:24898"/>
        <dbReference type="ChEBI" id="CHEBI:33019"/>
        <dbReference type="ChEBI" id="CHEBI:37565"/>
        <dbReference type="ChEBI" id="CHEBI:58805"/>
        <dbReference type="EC" id="2.7.7.65"/>
    </reaction>
</comment>
<protein>
    <recommendedName>
        <fullName evidence="1">diguanylate cyclase</fullName>
        <ecNumber evidence="1">2.7.7.65</ecNumber>
    </recommendedName>
</protein>
<keyword evidence="3" id="KW-0812">Transmembrane</keyword>
<dbReference type="InterPro" id="IPR043128">
    <property type="entry name" value="Rev_trsase/Diguanyl_cyclase"/>
</dbReference>
<evidence type="ECO:0000313" key="6">
    <source>
        <dbReference type="EMBL" id="RZT41804.1"/>
    </source>
</evidence>
<dbReference type="Pfam" id="PF00990">
    <property type="entry name" value="GGDEF"/>
    <property type="match status" value="1"/>
</dbReference>
<organism evidence="6 7">
    <name type="scientific">Cupriavidus agavae</name>
    <dbReference type="NCBI Taxonomy" id="1001822"/>
    <lineage>
        <taxon>Bacteria</taxon>
        <taxon>Pseudomonadati</taxon>
        <taxon>Pseudomonadota</taxon>
        <taxon>Betaproteobacteria</taxon>
        <taxon>Burkholderiales</taxon>
        <taxon>Burkholderiaceae</taxon>
        <taxon>Cupriavidus</taxon>
    </lineage>
</organism>
<dbReference type="PANTHER" id="PTHR45138">
    <property type="entry name" value="REGULATORY COMPONENTS OF SENSORY TRANSDUCTION SYSTEM"/>
    <property type="match status" value="1"/>
</dbReference>
<keyword evidence="3" id="KW-1133">Transmembrane helix</keyword>
<dbReference type="InterPro" id="IPR000160">
    <property type="entry name" value="GGDEF_dom"/>
</dbReference>
<dbReference type="NCBIfam" id="TIGR00254">
    <property type="entry name" value="GGDEF"/>
    <property type="match status" value="1"/>
</dbReference>
<evidence type="ECO:0000256" key="3">
    <source>
        <dbReference type="SAM" id="Phobius"/>
    </source>
</evidence>
<comment type="caution">
    <text evidence="6">The sequence shown here is derived from an EMBL/GenBank/DDBJ whole genome shotgun (WGS) entry which is preliminary data.</text>
</comment>
<reference evidence="6 7" key="1">
    <citation type="journal article" date="2015" name="Stand. Genomic Sci.">
        <title>Genomic Encyclopedia of Bacterial and Archaeal Type Strains, Phase III: the genomes of soil and plant-associated and newly described type strains.</title>
        <authorList>
            <person name="Whitman W.B."/>
            <person name="Woyke T."/>
            <person name="Klenk H.P."/>
            <person name="Zhou Y."/>
            <person name="Lilburn T.G."/>
            <person name="Beck B.J."/>
            <person name="De Vos P."/>
            <person name="Vandamme P."/>
            <person name="Eisen J.A."/>
            <person name="Garrity G."/>
            <person name="Hugenholtz P."/>
            <person name="Kyrpides N.C."/>
        </authorList>
    </citation>
    <scope>NUCLEOTIDE SEQUENCE [LARGE SCALE GENOMIC DNA]</scope>
    <source>
        <strain evidence="6 7">ASC-9842</strain>
    </source>
</reference>
<sequence>MPPLPPVHSIRTRMIVLFIVVTTTTLGAFGVHRHWLYQQELEQRFERTRIDVLEGLAQSLAEPTWALNVGILRTRLDSTLIHPEVVEACVFSPDGKETYATAGRPAYRDGPPCAAAGADDLLGQVVIYPPDNIDAGRRELSIGKAVVRFSRQPMHQALRAAMIQGLSEVAAIDVVLVLLLTFGLRMVFRPLEHLQRALFQLASRHGDEPEELGRIGRQEFDSVIDGFNQVLRKLKLIIAERTEAELTVRAAIQRSNNAFAQIQATQAELMEKNQQLETLSRTDQLTRVFNRRYLDEALIDALAGQSAFSIILLDVDRFKSINDNHGHQVGDRVLVEMAERIVGAKRPADIVGRWGGEEFLIICPDTGLEDAAAQAETLRHAVAAQDFSVMGAMTASLGVASYQPGDTIHGMISRADQALYEAKRRGRNRVQSGEVDAVVT</sequence>
<accession>A0A4Q7S606</accession>
<evidence type="ECO:0000256" key="2">
    <source>
        <dbReference type="ARBA" id="ARBA00034247"/>
    </source>
</evidence>
<dbReference type="GO" id="GO:0016020">
    <property type="term" value="C:membrane"/>
    <property type="evidence" value="ECO:0007669"/>
    <property type="project" value="InterPro"/>
</dbReference>
<dbReference type="GO" id="GO:0007165">
    <property type="term" value="P:signal transduction"/>
    <property type="evidence" value="ECO:0007669"/>
    <property type="project" value="InterPro"/>
</dbReference>
<dbReference type="OrthoDB" id="9813903at2"/>
<keyword evidence="7" id="KW-1185">Reference proteome</keyword>
<dbReference type="FunFam" id="3.30.70.270:FF:000001">
    <property type="entry name" value="Diguanylate cyclase domain protein"/>
    <property type="match status" value="1"/>
</dbReference>
<evidence type="ECO:0000256" key="1">
    <source>
        <dbReference type="ARBA" id="ARBA00012528"/>
    </source>
</evidence>
<proteinExistence type="predicted"/>
<feature type="domain" description="HAMP" evidence="4">
    <location>
        <begin position="185"/>
        <end position="239"/>
    </location>
</feature>
<dbReference type="Proteomes" id="UP000291078">
    <property type="component" value="Unassembled WGS sequence"/>
</dbReference>
<dbReference type="PROSITE" id="PS50885">
    <property type="entry name" value="HAMP"/>
    <property type="match status" value="1"/>
</dbReference>
<dbReference type="InterPro" id="IPR003660">
    <property type="entry name" value="HAMP_dom"/>
</dbReference>
<keyword evidence="3" id="KW-0472">Membrane</keyword>
<dbReference type="PANTHER" id="PTHR45138:SF9">
    <property type="entry name" value="DIGUANYLATE CYCLASE DGCM-RELATED"/>
    <property type="match status" value="1"/>
</dbReference>
<dbReference type="CDD" id="cd01949">
    <property type="entry name" value="GGDEF"/>
    <property type="match status" value="1"/>
</dbReference>
<dbReference type="AlphaFoldDB" id="A0A4Q7S606"/>
<feature type="domain" description="GGDEF" evidence="5">
    <location>
        <begin position="306"/>
        <end position="435"/>
    </location>
</feature>
<dbReference type="SMART" id="SM00267">
    <property type="entry name" value="GGDEF"/>
    <property type="match status" value="1"/>
</dbReference>
<dbReference type="InterPro" id="IPR050469">
    <property type="entry name" value="Diguanylate_Cyclase"/>
</dbReference>
<dbReference type="EMBL" id="SGXM01000001">
    <property type="protein sequence ID" value="RZT41804.1"/>
    <property type="molecule type" value="Genomic_DNA"/>
</dbReference>
<dbReference type="Gene3D" id="3.30.70.270">
    <property type="match status" value="1"/>
</dbReference>
<evidence type="ECO:0000313" key="7">
    <source>
        <dbReference type="Proteomes" id="UP000291078"/>
    </source>
</evidence>
<feature type="transmembrane region" description="Helical" evidence="3">
    <location>
        <begin position="169"/>
        <end position="188"/>
    </location>
</feature>
<dbReference type="PROSITE" id="PS50887">
    <property type="entry name" value="GGDEF"/>
    <property type="match status" value="1"/>
</dbReference>
<dbReference type="InterPro" id="IPR029787">
    <property type="entry name" value="Nucleotide_cyclase"/>
</dbReference>
<feature type="transmembrane region" description="Helical" evidence="3">
    <location>
        <begin position="12"/>
        <end position="31"/>
    </location>
</feature>
<name>A0A4Q7S606_9BURK</name>
<dbReference type="RefSeq" id="WP_130389811.1">
    <property type="nucleotide sequence ID" value="NZ_SGXM01000001.1"/>
</dbReference>
<dbReference type="SUPFAM" id="SSF55073">
    <property type="entry name" value="Nucleotide cyclase"/>
    <property type="match status" value="1"/>
</dbReference>
<evidence type="ECO:0000259" key="5">
    <source>
        <dbReference type="PROSITE" id="PS50887"/>
    </source>
</evidence>
<gene>
    <name evidence="6" type="ORF">EV147_0815</name>
</gene>
<dbReference type="GO" id="GO:0052621">
    <property type="term" value="F:diguanylate cyclase activity"/>
    <property type="evidence" value="ECO:0007669"/>
    <property type="project" value="UniProtKB-EC"/>
</dbReference>
<dbReference type="EC" id="2.7.7.65" evidence="1"/>